<dbReference type="AlphaFoldDB" id="A0A0N0BPP4"/>
<gene>
    <name evidence="1" type="ORF">AMR74_16075</name>
</gene>
<dbReference type="EMBL" id="LIST01000010">
    <property type="protein sequence ID" value="KOX94244.1"/>
    <property type="molecule type" value="Genomic_DNA"/>
</dbReference>
<accession>A0A0N0BPP4</accession>
<dbReference type="InterPro" id="IPR036388">
    <property type="entry name" value="WH-like_DNA-bd_sf"/>
</dbReference>
<dbReference type="SUPFAM" id="SSF46785">
    <property type="entry name" value="Winged helix' DNA-binding domain"/>
    <property type="match status" value="1"/>
</dbReference>
<keyword evidence="2" id="KW-1185">Reference proteome</keyword>
<sequence length="79" mass="8994">MEDETGRLHDEAGKFTQSVSDEEIIDFIDDQNGVATAEVADQFDYKRPSAYRRLKSLEDDGRVVSREIGNSLLWELADE</sequence>
<dbReference type="STRING" id="1765655.AMR74_16075"/>
<protein>
    <submittedName>
        <fullName evidence="1">Transcriptional regulator</fullName>
    </submittedName>
</protein>
<dbReference type="Proteomes" id="UP000037747">
    <property type="component" value="Unassembled WGS sequence"/>
</dbReference>
<evidence type="ECO:0000313" key="2">
    <source>
        <dbReference type="Proteomes" id="UP000037747"/>
    </source>
</evidence>
<organism evidence="1 2">
    <name type="scientific">Halorubrum tropicale</name>
    <dbReference type="NCBI Taxonomy" id="1765655"/>
    <lineage>
        <taxon>Archaea</taxon>
        <taxon>Methanobacteriati</taxon>
        <taxon>Methanobacteriota</taxon>
        <taxon>Stenosarchaea group</taxon>
        <taxon>Halobacteria</taxon>
        <taxon>Halobacteriales</taxon>
        <taxon>Haloferacaceae</taxon>
        <taxon>Halorubrum</taxon>
    </lineage>
</organism>
<dbReference type="PATRIC" id="fig|1705389.3.peg.1665"/>
<dbReference type="Gene3D" id="1.10.10.10">
    <property type="entry name" value="Winged helix-like DNA-binding domain superfamily/Winged helix DNA-binding domain"/>
    <property type="match status" value="1"/>
</dbReference>
<comment type="caution">
    <text evidence="1">The sequence shown here is derived from an EMBL/GenBank/DDBJ whole genome shotgun (WGS) entry which is preliminary data.</text>
</comment>
<name>A0A0N0BPP4_9EURY</name>
<dbReference type="InterPro" id="IPR036390">
    <property type="entry name" value="WH_DNA-bd_sf"/>
</dbReference>
<reference evidence="1 2" key="1">
    <citation type="submission" date="2015-08" db="EMBL/GenBank/DDBJ databases">
        <title>Genomes of Isolates from Cabo Rojo, PR.</title>
        <authorList>
            <person name="Sanchez-Nieves R.L."/>
            <person name="Montalvo-Rodriguez R."/>
        </authorList>
    </citation>
    <scope>NUCLEOTIDE SEQUENCE [LARGE SCALE GENOMIC DNA]</scope>
    <source>
        <strain evidence="1 2">5</strain>
    </source>
</reference>
<evidence type="ECO:0000313" key="1">
    <source>
        <dbReference type="EMBL" id="KOX94244.1"/>
    </source>
</evidence>
<proteinExistence type="predicted"/>